<dbReference type="HOGENOM" id="CLU_3303026_0_0_3"/>
<gene>
    <name evidence="1" type="ordered locus">AM1_C0263</name>
</gene>
<keyword evidence="1" id="KW-0614">Plasmid</keyword>
<reference evidence="1 2" key="1">
    <citation type="journal article" date="2008" name="Proc. Natl. Acad. Sci. U.S.A.">
        <title>Niche adaptation and genome expansion in the chlorophyll d-producing cyanobacterium Acaryochloris marina.</title>
        <authorList>
            <person name="Swingley W.D."/>
            <person name="Chen M."/>
            <person name="Cheung P.C."/>
            <person name="Conrad A.L."/>
            <person name="Dejesa L.C."/>
            <person name="Hao J."/>
            <person name="Honchak B.M."/>
            <person name="Karbach L.E."/>
            <person name="Kurdoglu A."/>
            <person name="Lahiri S."/>
            <person name="Mastrian S.D."/>
            <person name="Miyashita H."/>
            <person name="Page L."/>
            <person name="Ramakrishna P."/>
            <person name="Satoh S."/>
            <person name="Sattley W.M."/>
            <person name="Shimada Y."/>
            <person name="Taylor H.L."/>
            <person name="Tomo T."/>
            <person name="Tsuchiya T."/>
            <person name="Wang Z.T."/>
            <person name="Raymond J."/>
            <person name="Mimuro M."/>
            <person name="Blankenship R.E."/>
            <person name="Touchman J.W."/>
        </authorList>
    </citation>
    <scope>NUCLEOTIDE SEQUENCE [LARGE SCALE GENOMIC DNA]</scope>
    <source>
        <strain evidence="2">MBIC 11017</strain>
        <plasmid evidence="2">Plasmid pREB3</plasmid>
    </source>
</reference>
<proteinExistence type="predicted"/>
<geneLocation type="plasmid" evidence="1 2">
    <name>pREB3</name>
</geneLocation>
<keyword evidence="2" id="KW-1185">Reference proteome</keyword>
<dbReference type="Proteomes" id="UP000000268">
    <property type="component" value="Plasmid pREB3"/>
</dbReference>
<evidence type="ECO:0000313" key="1">
    <source>
        <dbReference type="EMBL" id="ABW32193.1"/>
    </source>
</evidence>
<protein>
    <submittedName>
        <fullName evidence="1">Uncharacterized protein</fullName>
    </submittedName>
</protein>
<organism evidence="1 2">
    <name type="scientific">Acaryochloris marina (strain MBIC 11017)</name>
    <dbReference type="NCBI Taxonomy" id="329726"/>
    <lineage>
        <taxon>Bacteria</taxon>
        <taxon>Bacillati</taxon>
        <taxon>Cyanobacteriota</taxon>
        <taxon>Cyanophyceae</taxon>
        <taxon>Acaryochloridales</taxon>
        <taxon>Acaryochloridaceae</taxon>
        <taxon>Acaryochloris</taxon>
    </lineage>
</organism>
<dbReference type="EMBL" id="CP000840">
    <property type="protein sequence ID" value="ABW32193.1"/>
    <property type="molecule type" value="Genomic_DNA"/>
</dbReference>
<evidence type="ECO:0000313" key="2">
    <source>
        <dbReference type="Proteomes" id="UP000000268"/>
    </source>
</evidence>
<accession>A8ZMZ4</accession>
<sequence length="39" mass="4475">MVEEDSDPALVIFNTYSHSPMRLPYIFSQIYLAISLVLT</sequence>
<name>A8ZMZ4_ACAM1</name>
<dbReference type="AlphaFoldDB" id="A8ZMZ4"/>
<dbReference type="KEGG" id="amr:AM1_C0263"/>